<dbReference type="RefSeq" id="WP_189492836.1">
    <property type="nucleotide sequence ID" value="NZ_BMZG01000005.1"/>
</dbReference>
<organism evidence="2 3">
    <name type="scientific">Formosimonas limnophila</name>
    <dbReference type="NCBI Taxonomy" id="1384487"/>
    <lineage>
        <taxon>Bacteria</taxon>
        <taxon>Pseudomonadati</taxon>
        <taxon>Pseudomonadota</taxon>
        <taxon>Betaproteobacteria</taxon>
        <taxon>Burkholderiales</taxon>
        <taxon>Burkholderiaceae</taxon>
        <taxon>Formosimonas</taxon>
    </lineage>
</organism>
<dbReference type="AlphaFoldDB" id="A0A8J3CN16"/>
<comment type="caution">
    <text evidence="2">The sequence shown here is derived from an EMBL/GenBank/DDBJ whole genome shotgun (WGS) entry which is preliminary data.</text>
</comment>
<evidence type="ECO:0000313" key="2">
    <source>
        <dbReference type="EMBL" id="GHA71924.1"/>
    </source>
</evidence>
<accession>A0A8J3CN16</accession>
<evidence type="ECO:0008006" key="4">
    <source>
        <dbReference type="Google" id="ProtNLM"/>
    </source>
</evidence>
<proteinExistence type="predicted"/>
<keyword evidence="1" id="KW-1133">Transmembrane helix</keyword>
<keyword evidence="1" id="KW-0812">Transmembrane</keyword>
<keyword evidence="1" id="KW-0472">Membrane</keyword>
<dbReference type="EMBL" id="BMZG01000005">
    <property type="protein sequence ID" value="GHA71924.1"/>
    <property type="molecule type" value="Genomic_DNA"/>
</dbReference>
<gene>
    <name evidence="2" type="ORF">GCM10009007_11060</name>
</gene>
<keyword evidence="3" id="KW-1185">Reference proteome</keyword>
<reference evidence="2" key="1">
    <citation type="journal article" date="2014" name="Int. J. Syst. Evol. Microbiol.">
        <title>Complete genome sequence of Corynebacterium casei LMG S-19264T (=DSM 44701T), isolated from a smear-ripened cheese.</title>
        <authorList>
            <consortium name="US DOE Joint Genome Institute (JGI-PGF)"/>
            <person name="Walter F."/>
            <person name="Albersmeier A."/>
            <person name="Kalinowski J."/>
            <person name="Ruckert C."/>
        </authorList>
    </citation>
    <scope>NUCLEOTIDE SEQUENCE</scope>
    <source>
        <strain evidence="2">KCTC 32501</strain>
    </source>
</reference>
<feature type="transmembrane region" description="Helical" evidence="1">
    <location>
        <begin position="6"/>
        <end position="26"/>
    </location>
</feature>
<protein>
    <recommendedName>
        <fullName evidence="4">CTP synthetase</fullName>
    </recommendedName>
</protein>
<dbReference type="Proteomes" id="UP000614287">
    <property type="component" value="Unassembled WGS sequence"/>
</dbReference>
<reference evidence="2" key="2">
    <citation type="submission" date="2020-09" db="EMBL/GenBank/DDBJ databases">
        <authorList>
            <person name="Sun Q."/>
            <person name="Kim S."/>
        </authorList>
    </citation>
    <scope>NUCLEOTIDE SEQUENCE</scope>
    <source>
        <strain evidence="2">KCTC 32501</strain>
    </source>
</reference>
<evidence type="ECO:0000313" key="3">
    <source>
        <dbReference type="Proteomes" id="UP000614287"/>
    </source>
</evidence>
<sequence>MLLSFVIHILVSTVLMGIAFTAALVMDYKTAQDLLIALAAGVLLSIPISYSITKRLRSLK</sequence>
<name>A0A8J3CN16_9BURK</name>
<feature type="transmembrane region" description="Helical" evidence="1">
    <location>
        <begin position="33"/>
        <end position="52"/>
    </location>
</feature>
<evidence type="ECO:0000256" key="1">
    <source>
        <dbReference type="SAM" id="Phobius"/>
    </source>
</evidence>